<gene>
    <name evidence="1" type="ORF">NQ314_004392</name>
</gene>
<organism evidence="1 2">
    <name type="scientific">Rhamnusium bicolor</name>
    <dbReference type="NCBI Taxonomy" id="1586634"/>
    <lineage>
        <taxon>Eukaryota</taxon>
        <taxon>Metazoa</taxon>
        <taxon>Ecdysozoa</taxon>
        <taxon>Arthropoda</taxon>
        <taxon>Hexapoda</taxon>
        <taxon>Insecta</taxon>
        <taxon>Pterygota</taxon>
        <taxon>Neoptera</taxon>
        <taxon>Endopterygota</taxon>
        <taxon>Coleoptera</taxon>
        <taxon>Polyphaga</taxon>
        <taxon>Cucujiformia</taxon>
        <taxon>Chrysomeloidea</taxon>
        <taxon>Cerambycidae</taxon>
        <taxon>Lepturinae</taxon>
        <taxon>Rhagiini</taxon>
        <taxon>Rhamnusium</taxon>
    </lineage>
</organism>
<accession>A0AAV8ZL93</accession>
<proteinExistence type="predicted"/>
<evidence type="ECO:0000313" key="2">
    <source>
        <dbReference type="Proteomes" id="UP001162156"/>
    </source>
</evidence>
<sequence length="64" mass="7332">MIGRNSRCASLPYNNDSDSEDLIWGEIDKNRSEIKSPPISSAIIELRQFGEEPNINRKSDPLKW</sequence>
<dbReference type="EMBL" id="JANEYF010001280">
    <property type="protein sequence ID" value="KAJ8965091.1"/>
    <property type="molecule type" value="Genomic_DNA"/>
</dbReference>
<dbReference type="Proteomes" id="UP001162156">
    <property type="component" value="Unassembled WGS sequence"/>
</dbReference>
<keyword evidence="2" id="KW-1185">Reference proteome</keyword>
<evidence type="ECO:0000313" key="1">
    <source>
        <dbReference type="EMBL" id="KAJ8965091.1"/>
    </source>
</evidence>
<name>A0AAV8ZL93_9CUCU</name>
<dbReference type="AlphaFoldDB" id="A0AAV8ZL93"/>
<reference evidence="1" key="1">
    <citation type="journal article" date="2023" name="Insect Mol. Biol.">
        <title>Genome sequencing provides insights into the evolution of gene families encoding plant cell wall-degrading enzymes in longhorned beetles.</title>
        <authorList>
            <person name="Shin N.R."/>
            <person name="Okamura Y."/>
            <person name="Kirsch R."/>
            <person name="Pauchet Y."/>
        </authorList>
    </citation>
    <scope>NUCLEOTIDE SEQUENCE</scope>
    <source>
        <strain evidence="1">RBIC_L_NR</strain>
    </source>
</reference>
<protein>
    <submittedName>
        <fullName evidence="1">Uncharacterized protein</fullName>
    </submittedName>
</protein>
<comment type="caution">
    <text evidence="1">The sequence shown here is derived from an EMBL/GenBank/DDBJ whole genome shotgun (WGS) entry which is preliminary data.</text>
</comment>